<dbReference type="GO" id="GO:0032259">
    <property type="term" value="P:methylation"/>
    <property type="evidence" value="ECO:0007669"/>
    <property type="project" value="UniProtKB-KW"/>
</dbReference>
<name>A0A1M6PSB8_9FIRM</name>
<dbReference type="PANTHER" id="PTHR47739:SF1">
    <property type="entry name" value="TRNA1(VAL) (ADENINE(37)-N6)-METHYLTRANSFERASE"/>
    <property type="match status" value="1"/>
</dbReference>
<evidence type="ECO:0000259" key="1">
    <source>
        <dbReference type="Pfam" id="PF05175"/>
    </source>
</evidence>
<organism evidence="2 3">
    <name type="scientific">Geosporobacter subterraneus DSM 17957</name>
    <dbReference type="NCBI Taxonomy" id="1121919"/>
    <lineage>
        <taxon>Bacteria</taxon>
        <taxon>Bacillati</taxon>
        <taxon>Bacillota</taxon>
        <taxon>Clostridia</taxon>
        <taxon>Peptostreptococcales</taxon>
        <taxon>Thermotaleaceae</taxon>
        <taxon>Geosporobacter</taxon>
    </lineage>
</organism>
<accession>A0A1M6PSB8</accession>
<dbReference type="Pfam" id="PF05175">
    <property type="entry name" value="MTS"/>
    <property type="match status" value="1"/>
</dbReference>
<sequence>MEEVLIKEHERVDDLQCKGLRLIQNPEGFCFGIDAVLLSNFCEIRKDWKVMDLGTGTGIVPILLAGKTHAKEIVGVEIQQEVAEMAARSVKLNQLEDRVKIIPQDLNKILEDMEPYSFDAVTANPPYMNEGGGLLNPESMKAISRHEVKCTLEDVIRVASKLLKDRGHFYMVHRPHRLVDIIYLCRQYKLEPKKLRFVHPNKSRKPNILLLQCVKHGRPELKFMDPLYVYEEDGSYTEEIHRIYDRDGLEENKDVES</sequence>
<dbReference type="RefSeq" id="WP_110942624.1">
    <property type="nucleotide sequence ID" value="NZ_FQZV01000074.1"/>
</dbReference>
<keyword evidence="3" id="KW-1185">Reference proteome</keyword>
<evidence type="ECO:0000313" key="2">
    <source>
        <dbReference type="EMBL" id="SHK10781.1"/>
    </source>
</evidence>
<dbReference type="InterPro" id="IPR029063">
    <property type="entry name" value="SAM-dependent_MTases_sf"/>
</dbReference>
<reference evidence="3" key="1">
    <citation type="submission" date="2016-11" db="EMBL/GenBank/DDBJ databases">
        <authorList>
            <person name="Varghese N."/>
            <person name="Submissions S."/>
        </authorList>
    </citation>
    <scope>NUCLEOTIDE SEQUENCE [LARGE SCALE GENOMIC DNA]</scope>
    <source>
        <strain evidence="3">DSM 17957</strain>
    </source>
</reference>
<proteinExistence type="predicted"/>
<gene>
    <name evidence="2" type="ORF">SAMN02745975_03660</name>
</gene>
<evidence type="ECO:0000313" key="3">
    <source>
        <dbReference type="Proteomes" id="UP000184536"/>
    </source>
</evidence>
<dbReference type="Proteomes" id="UP000184536">
    <property type="component" value="Unassembled WGS sequence"/>
</dbReference>
<dbReference type="GO" id="GO:0008168">
    <property type="term" value="F:methyltransferase activity"/>
    <property type="evidence" value="ECO:0007669"/>
    <property type="project" value="UniProtKB-KW"/>
</dbReference>
<dbReference type="InterPro" id="IPR050210">
    <property type="entry name" value="tRNA_Adenine-N(6)_MTase"/>
</dbReference>
<keyword evidence="2" id="KW-0489">Methyltransferase</keyword>
<dbReference type="InterPro" id="IPR007848">
    <property type="entry name" value="Small_mtfrase_dom"/>
</dbReference>
<keyword evidence="2" id="KW-0808">Transferase</keyword>
<dbReference type="SUPFAM" id="SSF53335">
    <property type="entry name" value="S-adenosyl-L-methionine-dependent methyltransferases"/>
    <property type="match status" value="1"/>
</dbReference>
<feature type="domain" description="Methyltransferase small" evidence="1">
    <location>
        <begin position="36"/>
        <end position="176"/>
    </location>
</feature>
<dbReference type="Gene3D" id="3.40.50.150">
    <property type="entry name" value="Vaccinia Virus protein VP39"/>
    <property type="match status" value="1"/>
</dbReference>
<dbReference type="AlphaFoldDB" id="A0A1M6PSB8"/>
<dbReference type="CDD" id="cd02440">
    <property type="entry name" value="AdoMet_MTases"/>
    <property type="match status" value="1"/>
</dbReference>
<protein>
    <submittedName>
        <fullName evidence="2">tRNA1Val (Adenine37-N6)-methyltransferase</fullName>
    </submittedName>
</protein>
<dbReference type="EMBL" id="FQZV01000074">
    <property type="protein sequence ID" value="SHK10781.1"/>
    <property type="molecule type" value="Genomic_DNA"/>
</dbReference>
<dbReference type="STRING" id="1121919.SAMN02745975_03660"/>
<dbReference type="PANTHER" id="PTHR47739">
    <property type="entry name" value="TRNA1(VAL) (ADENINE(37)-N6)-METHYLTRANSFERASE"/>
    <property type="match status" value="1"/>
</dbReference>
<dbReference type="OrthoDB" id="9777257at2"/>